<gene>
    <name evidence="2" type="ORF">IFM89_024071</name>
</gene>
<evidence type="ECO:0000313" key="2">
    <source>
        <dbReference type="EMBL" id="KAF9606250.1"/>
    </source>
</evidence>
<dbReference type="InterPro" id="IPR043459">
    <property type="entry name" value="NFD6/NOXY2-like"/>
</dbReference>
<name>A0A835LSU5_9MAGN</name>
<proteinExistence type="predicted"/>
<dbReference type="OrthoDB" id="10263264at2759"/>
<accession>A0A835LSU5</accession>
<sequence>MTSSLCRSTTAALACARSVSRTLAKKPTTPKSIPSLFPSPKRTTPFCASRIVVALGCVESLMPLHSVIASARLKSSIALDSTCWSCLSRGGLTPCFTPDSIAVVNRSAQVARSPPAVPVQLQAPGSSFPMIVDGHRGVNTTHVARSNVLNELPSGQNWRPAGRMRGALSGQAYSAALNQYMVQPTQSVQATSPPPHTALPFSVSQQLQILISNNINSHGSSQQAQTRTGGAAAGQGHRP</sequence>
<comment type="caution">
    <text evidence="2">The sequence shown here is derived from an EMBL/GenBank/DDBJ whole genome shotgun (WGS) entry which is preliminary data.</text>
</comment>
<dbReference type="PANTHER" id="PTHR33156">
    <property type="entry name" value="OS02G0230000 PROTEIN"/>
    <property type="match status" value="1"/>
</dbReference>
<evidence type="ECO:0000256" key="1">
    <source>
        <dbReference type="SAM" id="MobiDB-lite"/>
    </source>
</evidence>
<dbReference type="Proteomes" id="UP000631114">
    <property type="component" value="Unassembled WGS sequence"/>
</dbReference>
<keyword evidence="3" id="KW-1185">Reference proteome</keyword>
<dbReference type="EMBL" id="JADFTS010000005">
    <property type="protein sequence ID" value="KAF9606250.1"/>
    <property type="molecule type" value="Genomic_DNA"/>
</dbReference>
<protein>
    <submittedName>
        <fullName evidence="2">Uncharacterized protein</fullName>
    </submittedName>
</protein>
<reference evidence="2 3" key="1">
    <citation type="submission" date="2020-10" db="EMBL/GenBank/DDBJ databases">
        <title>The Coptis chinensis genome and diversification of protoberbering-type alkaloids.</title>
        <authorList>
            <person name="Wang B."/>
            <person name="Shu S."/>
            <person name="Song C."/>
            <person name="Liu Y."/>
        </authorList>
    </citation>
    <scope>NUCLEOTIDE SEQUENCE [LARGE SCALE GENOMIC DNA]</scope>
    <source>
        <strain evidence="2">HL-2020</strain>
        <tissue evidence="2">Leaf</tissue>
    </source>
</reference>
<feature type="region of interest" description="Disordered" evidence="1">
    <location>
        <begin position="217"/>
        <end position="239"/>
    </location>
</feature>
<feature type="compositionally biased region" description="Low complexity" evidence="1">
    <location>
        <begin position="222"/>
        <end position="239"/>
    </location>
</feature>
<dbReference type="PANTHER" id="PTHR33156:SF37">
    <property type="entry name" value="PROTEIN NUCLEAR FUSION DEFECTIVE 6, CHLOROPLASTIC_MITOCHONDRIAL"/>
    <property type="match status" value="1"/>
</dbReference>
<dbReference type="AlphaFoldDB" id="A0A835LSU5"/>
<organism evidence="2 3">
    <name type="scientific">Coptis chinensis</name>
    <dbReference type="NCBI Taxonomy" id="261450"/>
    <lineage>
        <taxon>Eukaryota</taxon>
        <taxon>Viridiplantae</taxon>
        <taxon>Streptophyta</taxon>
        <taxon>Embryophyta</taxon>
        <taxon>Tracheophyta</taxon>
        <taxon>Spermatophyta</taxon>
        <taxon>Magnoliopsida</taxon>
        <taxon>Ranunculales</taxon>
        <taxon>Ranunculaceae</taxon>
        <taxon>Coptidoideae</taxon>
        <taxon>Coptis</taxon>
    </lineage>
</organism>
<evidence type="ECO:0000313" key="3">
    <source>
        <dbReference type="Proteomes" id="UP000631114"/>
    </source>
</evidence>